<dbReference type="AlphaFoldDB" id="A0AAD8E9U7"/>
<feature type="transmembrane region" description="Helical" evidence="1">
    <location>
        <begin position="97"/>
        <end position="126"/>
    </location>
</feature>
<feature type="non-terminal residue" evidence="2">
    <location>
        <position position="1"/>
    </location>
</feature>
<keyword evidence="1" id="KW-0812">Transmembrane</keyword>
<gene>
    <name evidence="2" type="ORF">L9F63_003457</name>
</gene>
<sequence length="239" mass="28023">RNLAKFSFIILINLTSLGSAYLTHFFLPKIASKIQWIKQSWSRVRFIVLFSYILRCIFFVAISNPMKVSFRNDYKQTFTVIKVKISSFSRIYHDNQYFIASLLNVSIFTGFLKCNNVFCNSILSFLMLSPIFCQRSVKTYNLRYKNKNNFTLSIILYIIYFTFNNSPPQFLLIDVLISEVPVLSLIVCSKQLFYCICHAIYLEVVSFEAGIFRILPVEQTRSVVWLFVLVSYRPIYART</sequence>
<dbReference type="EMBL" id="JASPKZ010007818">
    <property type="protein sequence ID" value="KAJ9582191.1"/>
    <property type="molecule type" value="Genomic_DNA"/>
</dbReference>
<keyword evidence="1" id="KW-1133">Transmembrane helix</keyword>
<feature type="transmembrane region" description="Helical" evidence="1">
    <location>
        <begin position="47"/>
        <end position="66"/>
    </location>
</feature>
<dbReference type="Proteomes" id="UP001233999">
    <property type="component" value="Unassembled WGS sequence"/>
</dbReference>
<protein>
    <submittedName>
        <fullName evidence="2">Uncharacterized protein</fullName>
    </submittedName>
</protein>
<evidence type="ECO:0000256" key="1">
    <source>
        <dbReference type="SAM" id="Phobius"/>
    </source>
</evidence>
<reference evidence="2" key="2">
    <citation type="submission" date="2023-05" db="EMBL/GenBank/DDBJ databases">
        <authorList>
            <person name="Fouks B."/>
        </authorList>
    </citation>
    <scope>NUCLEOTIDE SEQUENCE</scope>
    <source>
        <strain evidence="2">Stay&amp;Tobe</strain>
        <tissue evidence="2">Testes</tissue>
    </source>
</reference>
<comment type="caution">
    <text evidence="2">The sequence shown here is derived from an EMBL/GenBank/DDBJ whole genome shotgun (WGS) entry which is preliminary data.</text>
</comment>
<accession>A0AAD8E9U7</accession>
<name>A0AAD8E9U7_DIPPU</name>
<evidence type="ECO:0000313" key="3">
    <source>
        <dbReference type="Proteomes" id="UP001233999"/>
    </source>
</evidence>
<evidence type="ECO:0000313" key="2">
    <source>
        <dbReference type="EMBL" id="KAJ9582191.1"/>
    </source>
</evidence>
<proteinExistence type="predicted"/>
<keyword evidence="1" id="KW-0472">Membrane</keyword>
<feature type="non-terminal residue" evidence="2">
    <location>
        <position position="239"/>
    </location>
</feature>
<feature type="transmembrane region" description="Helical" evidence="1">
    <location>
        <begin position="147"/>
        <end position="163"/>
    </location>
</feature>
<reference evidence="2" key="1">
    <citation type="journal article" date="2023" name="IScience">
        <title>Live-bearing cockroach genome reveals convergent evolutionary mechanisms linked to viviparity in insects and beyond.</title>
        <authorList>
            <person name="Fouks B."/>
            <person name="Harrison M.C."/>
            <person name="Mikhailova A.A."/>
            <person name="Marchal E."/>
            <person name="English S."/>
            <person name="Carruthers M."/>
            <person name="Jennings E.C."/>
            <person name="Chiamaka E.L."/>
            <person name="Frigard R.A."/>
            <person name="Pippel M."/>
            <person name="Attardo G.M."/>
            <person name="Benoit J.B."/>
            <person name="Bornberg-Bauer E."/>
            <person name="Tobe S.S."/>
        </authorList>
    </citation>
    <scope>NUCLEOTIDE SEQUENCE</scope>
    <source>
        <strain evidence="2">Stay&amp;Tobe</strain>
    </source>
</reference>
<organism evidence="2 3">
    <name type="scientific">Diploptera punctata</name>
    <name type="common">Pacific beetle cockroach</name>
    <dbReference type="NCBI Taxonomy" id="6984"/>
    <lineage>
        <taxon>Eukaryota</taxon>
        <taxon>Metazoa</taxon>
        <taxon>Ecdysozoa</taxon>
        <taxon>Arthropoda</taxon>
        <taxon>Hexapoda</taxon>
        <taxon>Insecta</taxon>
        <taxon>Pterygota</taxon>
        <taxon>Neoptera</taxon>
        <taxon>Polyneoptera</taxon>
        <taxon>Dictyoptera</taxon>
        <taxon>Blattodea</taxon>
        <taxon>Blaberoidea</taxon>
        <taxon>Blaberidae</taxon>
        <taxon>Diplopterinae</taxon>
        <taxon>Diploptera</taxon>
    </lineage>
</organism>
<keyword evidence="3" id="KW-1185">Reference proteome</keyword>
<feature type="transmembrane region" description="Helical" evidence="1">
    <location>
        <begin position="6"/>
        <end position="27"/>
    </location>
</feature>